<dbReference type="Proteomes" id="UP000070700">
    <property type="component" value="Unassembled WGS sequence"/>
</dbReference>
<dbReference type="OrthoDB" id="3533651at2759"/>
<dbReference type="GO" id="GO:0003676">
    <property type="term" value="F:nucleic acid binding"/>
    <property type="evidence" value="ECO:0007669"/>
    <property type="project" value="InterPro"/>
</dbReference>
<evidence type="ECO:0008006" key="3">
    <source>
        <dbReference type="Google" id="ProtNLM"/>
    </source>
</evidence>
<dbReference type="Gene3D" id="3.30.420.10">
    <property type="entry name" value="Ribonuclease H-like superfamily/Ribonuclease H"/>
    <property type="match status" value="1"/>
</dbReference>
<proteinExistence type="predicted"/>
<name>A0A132B4K7_MOLSC</name>
<dbReference type="InterPro" id="IPR036397">
    <property type="entry name" value="RNaseH_sf"/>
</dbReference>
<evidence type="ECO:0000313" key="1">
    <source>
        <dbReference type="EMBL" id="KUJ07332.1"/>
    </source>
</evidence>
<keyword evidence="2" id="KW-1185">Reference proteome</keyword>
<sequence length="260" mass="31572">MATTHQIPVLKQSKEPEFTRDQRLRIQTLFYDANLTRDQICLQTRHTYRQVYYTLQHPSQENRQTPWNQIPQILGWECGEYAIRTAFKREGGLTDEQWDEVLWSDKTWAQLGRHTRIRVIRRPEEKQNKDCMFWGSISKKYGRHRRLFWEKDWETINKGSYYGIIVLVVNEILQQYLELQFQQDLRVIEWPLCSLGFSLIKNLWDDMKDYIQEHYPKVHKSYKRLRQVVQKAWESITHERIRELVHSMRERCQAVIDADG</sequence>
<protein>
    <recommendedName>
        <fullName evidence="3">Transposase</fullName>
    </recommendedName>
</protein>
<dbReference type="AlphaFoldDB" id="A0A132B4K7"/>
<organism evidence="1 2">
    <name type="scientific">Mollisia scopiformis</name>
    <name type="common">Conifer needle endophyte fungus</name>
    <name type="synonym">Phialocephala scopiformis</name>
    <dbReference type="NCBI Taxonomy" id="149040"/>
    <lineage>
        <taxon>Eukaryota</taxon>
        <taxon>Fungi</taxon>
        <taxon>Dikarya</taxon>
        <taxon>Ascomycota</taxon>
        <taxon>Pezizomycotina</taxon>
        <taxon>Leotiomycetes</taxon>
        <taxon>Helotiales</taxon>
        <taxon>Mollisiaceae</taxon>
        <taxon>Mollisia</taxon>
    </lineage>
</organism>
<accession>A0A132B4K7</accession>
<gene>
    <name evidence="1" type="ORF">LY89DRAFT_766502</name>
</gene>
<reference evidence="1 2" key="1">
    <citation type="submission" date="2015-10" db="EMBL/GenBank/DDBJ databases">
        <title>Full genome of DAOMC 229536 Phialocephala scopiformis, a fungal endophyte of spruce producing the potent anti-insectan compound rugulosin.</title>
        <authorList>
            <consortium name="DOE Joint Genome Institute"/>
            <person name="Walker A.K."/>
            <person name="Frasz S.L."/>
            <person name="Seifert K.A."/>
            <person name="Miller J.D."/>
            <person name="Mondo S.J."/>
            <person name="Labutti K."/>
            <person name="Lipzen A."/>
            <person name="Dockter R."/>
            <person name="Kennedy M."/>
            <person name="Grigoriev I.V."/>
            <person name="Spatafora J.W."/>
        </authorList>
    </citation>
    <scope>NUCLEOTIDE SEQUENCE [LARGE SCALE GENOMIC DNA]</scope>
    <source>
        <strain evidence="1 2">CBS 120377</strain>
    </source>
</reference>
<dbReference type="InParanoid" id="A0A132B4K7"/>
<dbReference type="KEGG" id="psco:LY89DRAFT_766502"/>
<evidence type="ECO:0000313" key="2">
    <source>
        <dbReference type="Proteomes" id="UP000070700"/>
    </source>
</evidence>
<dbReference type="GeneID" id="28831454"/>
<dbReference type="EMBL" id="KQ947440">
    <property type="protein sequence ID" value="KUJ07332.1"/>
    <property type="molecule type" value="Genomic_DNA"/>
</dbReference>
<dbReference type="RefSeq" id="XP_018061687.1">
    <property type="nucleotide sequence ID" value="XM_018221728.1"/>
</dbReference>
<dbReference type="STRING" id="149040.A0A132B4K7"/>